<feature type="transmembrane region" description="Helical" evidence="6">
    <location>
        <begin position="286"/>
        <end position="304"/>
    </location>
</feature>
<dbReference type="GO" id="GO:0022857">
    <property type="term" value="F:transmembrane transporter activity"/>
    <property type="evidence" value="ECO:0007669"/>
    <property type="project" value="InterPro"/>
</dbReference>
<dbReference type="Pfam" id="PF07690">
    <property type="entry name" value="MFS_1"/>
    <property type="match status" value="1"/>
</dbReference>
<dbReference type="InterPro" id="IPR020846">
    <property type="entry name" value="MFS_dom"/>
</dbReference>
<proteinExistence type="predicted"/>
<reference evidence="8 9" key="1">
    <citation type="submission" date="2020-02" db="EMBL/GenBank/DDBJ databases">
        <authorList>
            <person name="Li X.-J."/>
            <person name="Feng X.-M."/>
        </authorList>
    </citation>
    <scope>NUCLEOTIDE SEQUENCE [LARGE SCALE GENOMIC DNA]</scope>
    <source>
        <strain evidence="8 9">CGMCC 4.7225</strain>
    </source>
</reference>
<feature type="transmembrane region" description="Helical" evidence="6">
    <location>
        <begin position="344"/>
        <end position="367"/>
    </location>
</feature>
<evidence type="ECO:0000256" key="3">
    <source>
        <dbReference type="ARBA" id="ARBA00022692"/>
    </source>
</evidence>
<organism evidence="8 9">
    <name type="scientific">Phytoactinopolyspora alkaliphila</name>
    <dbReference type="NCBI Taxonomy" id="1783498"/>
    <lineage>
        <taxon>Bacteria</taxon>
        <taxon>Bacillati</taxon>
        <taxon>Actinomycetota</taxon>
        <taxon>Actinomycetes</taxon>
        <taxon>Jiangellales</taxon>
        <taxon>Jiangellaceae</taxon>
        <taxon>Phytoactinopolyspora</taxon>
    </lineage>
</organism>
<dbReference type="AlphaFoldDB" id="A0A6N9YH72"/>
<feature type="transmembrane region" description="Helical" evidence="6">
    <location>
        <begin position="9"/>
        <end position="32"/>
    </location>
</feature>
<gene>
    <name evidence="8" type="ORF">G1H11_03150</name>
</gene>
<feature type="domain" description="Major facilitator superfamily (MFS) profile" evidence="7">
    <location>
        <begin position="6"/>
        <end position="399"/>
    </location>
</feature>
<dbReference type="InterPro" id="IPR052983">
    <property type="entry name" value="MFS_Riboflavin_Transporter"/>
</dbReference>
<dbReference type="PROSITE" id="PS50850">
    <property type="entry name" value="MFS"/>
    <property type="match status" value="1"/>
</dbReference>
<keyword evidence="3 6" id="KW-0812">Transmembrane</keyword>
<feature type="transmembrane region" description="Helical" evidence="6">
    <location>
        <begin position="44"/>
        <end position="64"/>
    </location>
</feature>
<comment type="subcellular location">
    <subcellularLocation>
        <location evidence="1">Cell membrane</location>
        <topology evidence="1">Multi-pass membrane protein</topology>
    </subcellularLocation>
</comment>
<keyword evidence="2" id="KW-0813">Transport</keyword>
<dbReference type="Proteomes" id="UP000469185">
    <property type="component" value="Unassembled WGS sequence"/>
</dbReference>
<accession>A0A6N9YH72</accession>
<feature type="transmembrane region" description="Helical" evidence="6">
    <location>
        <begin position="101"/>
        <end position="123"/>
    </location>
</feature>
<feature type="transmembrane region" description="Helical" evidence="6">
    <location>
        <begin position="76"/>
        <end position="95"/>
    </location>
</feature>
<dbReference type="PANTHER" id="PTHR43385:SF1">
    <property type="entry name" value="RIBOFLAVIN TRANSPORTER RIBJ"/>
    <property type="match status" value="1"/>
</dbReference>
<dbReference type="PANTHER" id="PTHR43385">
    <property type="entry name" value="RIBOFLAVIN TRANSPORTER RIBJ"/>
    <property type="match status" value="1"/>
</dbReference>
<keyword evidence="5 6" id="KW-0472">Membrane</keyword>
<feature type="transmembrane region" description="Helical" evidence="6">
    <location>
        <begin position="163"/>
        <end position="183"/>
    </location>
</feature>
<keyword evidence="4 6" id="KW-1133">Transmembrane helix</keyword>
<dbReference type="CDD" id="cd17355">
    <property type="entry name" value="MFS_YcxA_like"/>
    <property type="match status" value="1"/>
</dbReference>
<evidence type="ECO:0000313" key="8">
    <source>
        <dbReference type="EMBL" id="NED94302.1"/>
    </source>
</evidence>
<dbReference type="InterPro" id="IPR011701">
    <property type="entry name" value="MFS"/>
</dbReference>
<protein>
    <submittedName>
        <fullName evidence="8">MFS transporter</fullName>
    </submittedName>
</protein>
<feature type="transmembrane region" description="Helical" evidence="6">
    <location>
        <begin position="373"/>
        <end position="397"/>
    </location>
</feature>
<evidence type="ECO:0000256" key="4">
    <source>
        <dbReference type="ARBA" id="ARBA00022989"/>
    </source>
</evidence>
<evidence type="ECO:0000256" key="5">
    <source>
        <dbReference type="ARBA" id="ARBA00023136"/>
    </source>
</evidence>
<evidence type="ECO:0000256" key="1">
    <source>
        <dbReference type="ARBA" id="ARBA00004651"/>
    </source>
</evidence>
<dbReference type="SUPFAM" id="SSF103473">
    <property type="entry name" value="MFS general substrate transporter"/>
    <property type="match status" value="1"/>
</dbReference>
<evidence type="ECO:0000313" key="9">
    <source>
        <dbReference type="Proteomes" id="UP000469185"/>
    </source>
</evidence>
<dbReference type="EMBL" id="JAAGOB010000002">
    <property type="protein sequence ID" value="NED94302.1"/>
    <property type="molecule type" value="Genomic_DNA"/>
</dbReference>
<feature type="transmembrane region" description="Helical" evidence="6">
    <location>
        <begin position="255"/>
        <end position="274"/>
    </location>
</feature>
<evidence type="ECO:0000256" key="6">
    <source>
        <dbReference type="SAM" id="Phobius"/>
    </source>
</evidence>
<evidence type="ECO:0000259" key="7">
    <source>
        <dbReference type="PROSITE" id="PS50850"/>
    </source>
</evidence>
<sequence>MPRAGRRRVLAVLCFTVTMSYGILFYAFPVLLTEISADTGWSRAALTGAFSAGLLVAAAVGVPLGHRLDRHGPRWLMTAGSLLGGPSLVVVALAPSLAVFMIGWVLAGLAMAALFYPPAFTAVTRWYGSQRVKALTLLTLAAGFASTVFAPLTAWLLDQIGWQSTYLLLAIGLSLVTAPAHWWGLRGPWPESTAAVIPSTEASAAAPPAAEPGRITRSLSFVATTLAVSLASFTAYAVVINLVPLLVEQGMDTGQAAVALGLGGVGQVAGRVAYPAMTRRLSVRTRTTVILLATALTTVALGLVTVAMALIAASVVAGMARGLLTLVQATAVSERWGVAHYGKLTGLLSAPVTVTVALAPWAGAAIAGLTGSYASAFLVLAGIGLVSVAFALVSVPLTRTRAGTRVKDGHRRAAG</sequence>
<dbReference type="GO" id="GO:0005886">
    <property type="term" value="C:plasma membrane"/>
    <property type="evidence" value="ECO:0007669"/>
    <property type="project" value="UniProtKB-SubCell"/>
</dbReference>
<comment type="caution">
    <text evidence="8">The sequence shown here is derived from an EMBL/GenBank/DDBJ whole genome shotgun (WGS) entry which is preliminary data.</text>
</comment>
<keyword evidence="9" id="KW-1185">Reference proteome</keyword>
<dbReference type="InterPro" id="IPR036259">
    <property type="entry name" value="MFS_trans_sf"/>
</dbReference>
<name>A0A6N9YH72_9ACTN</name>
<feature type="transmembrane region" description="Helical" evidence="6">
    <location>
        <begin position="221"/>
        <end position="243"/>
    </location>
</feature>
<feature type="transmembrane region" description="Helical" evidence="6">
    <location>
        <begin position="135"/>
        <end position="157"/>
    </location>
</feature>
<evidence type="ECO:0000256" key="2">
    <source>
        <dbReference type="ARBA" id="ARBA00022448"/>
    </source>
</evidence>
<dbReference type="Gene3D" id="1.20.1250.20">
    <property type="entry name" value="MFS general substrate transporter like domains"/>
    <property type="match status" value="2"/>
</dbReference>
<dbReference type="RefSeq" id="WP_163816979.1">
    <property type="nucleotide sequence ID" value="NZ_JAAGOB010000002.1"/>
</dbReference>